<keyword evidence="5 9" id="KW-0418">Kinase</keyword>
<dbReference type="SUPFAM" id="SSF55021">
    <property type="entry name" value="ACT-like"/>
    <property type="match status" value="2"/>
</dbReference>
<evidence type="ECO:0000256" key="10">
    <source>
        <dbReference type="RuleBase" id="RU004249"/>
    </source>
</evidence>
<dbReference type="NCBIfam" id="TIGR00657">
    <property type="entry name" value="asp_kinases"/>
    <property type="match status" value="1"/>
</dbReference>
<evidence type="ECO:0000256" key="6">
    <source>
        <dbReference type="ARBA" id="ARBA00022840"/>
    </source>
</evidence>
<dbReference type="InterPro" id="IPR001048">
    <property type="entry name" value="Asp/Glu/Uridylate_kinase"/>
</dbReference>
<keyword evidence="14" id="KW-1185">Reference proteome</keyword>
<dbReference type="CDD" id="cd04912">
    <property type="entry name" value="ACT_AKiii-LysC-EC-like_1"/>
    <property type="match status" value="1"/>
</dbReference>
<evidence type="ECO:0000256" key="9">
    <source>
        <dbReference type="RuleBase" id="RU003448"/>
    </source>
</evidence>
<keyword evidence="4 8" id="KW-0547">Nucleotide-binding</keyword>
<dbReference type="UniPathway" id="UPA00034">
    <property type="reaction ID" value="UER00015"/>
</dbReference>
<evidence type="ECO:0000259" key="11">
    <source>
        <dbReference type="Pfam" id="PF00696"/>
    </source>
</evidence>
<name>A0A1I0BY13_9BACT</name>
<dbReference type="PROSITE" id="PS00324">
    <property type="entry name" value="ASPARTOKINASE"/>
    <property type="match status" value="1"/>
</dbReference>
<sequence length="443" mass="47037">MKIMKFGGTSVGSAQRMREVAELMEAGGPERRLVVLSAMSGTTNALVEIAGLLASGDAAAAEARITLLHQRYHAVARELLADATGIVLPLLDAHFQTLRDLAAAPLTPGSERIILAQGELLSTLLMYHYVARVLGRPVVLLPALDFMRLDADGEPDAPVIRELLAAALAPFPDDALFITQGFICRDARGGIDNLRRGGSDYSASLIGAAVGAEEIQIWTDIDGLHNNDPRVVAGTYPVRELSFDEAAELAYFGAKILHPSSVLPARAHGIPVRLLNTMQPEAPGTLISARTGPGAIKAVAAKDGITAINVQSSRMLLAHGFLRSLFEVFERYRTSIDMITTSEVAVSLTIDDAGRLPQIVGELQHFGAVVVDENQSIICLVGSLTQDANGTANRAFAALRDVPVRMISYGGSPNNISILVNTADKVRALQALNAGLFTSAVSH</sequence>
<dbReference type="CDD" id="cd04243">
    <property type="entry name" value="AAK_AK-HSDH-like"/>
    <property type="match status" value="1"/>
</dbReference>
<evidence type="ECO:0000256" key="2">
    <source>
        <dbReference type="ARBA" id="ARBA00010122"/>
    </source>
</evidence>
<evidence type="ECO:0000256" key="4">
    <source>
        <dbReference type="ARBA" id="ARBA00022741"/>
    </source>
</evidence>
<keyword evidence="10" id="KW-0028">Amino-acid biosynthesis</keyword>
<dbReference type="Pfam" id="PF22468">
    <property type="entry name" value="ACT_9"/>
    <property type="match status" value="1"/>
</dbReference>
<evidence type="ECO:0000256" key="7">
    <source>
        <dbReference type="ARBA" id="ARBA00047872"/>
    </source>
</evidence>
<dbReference type="Gene3D" id="3.30.70.260">
    <property type="match status" value="2"/>
</dbReference>
<evidence type="ECO:0000256" key="5">
    <source>
        <dbReference type="ARBA" id="ARBA00022777"/>
    </source>
</evidence>
<feature type="binding site" evidence="8">
    <location>
        <position position="230"/>
    </location>
    <ligand>
        <name>ATP</name>
        <dbReference type="ChEBI" id="CHEBI:30616"/>
    </ligand>
</feature>
<accession>A0A1I0BY13</accession>
<dbReference type="InterPro" id="IPR001341">
    <property type="entry name" value="Asp_kinase"/>
</dbReference>
<feature type="binding site" evidence="8">
    <location>
        <begin position="219"/>
        <end position="220"/>
    </location>
    <ligand>
        <name>ATP</name>
        <dbReference type="ChEBI" id="CHEBI:30616"/>
    </ligand>
</feature>
<feature type="binding site" evidence="8">
    <location>
        <position position="119"/>
    </location>
    <ligand>
        <name>substrate</name>
    </ligand>
</feature>
<evidence type="ECO:0000256" key="3">
    <source>
        <dbReference type="ARBA" id="ARBA00022679"/>
    </source>
</evidence>
<evidence type="ECO:0000313" key="14">
    <source>
        <dbReference type="Proteomes" id="UP000198697"/>
    </source>
</evidence>
<dbReference type="GO" id="GO:0009088">
    <property type="term" value="P:threonine biosynthetic process"/>
    <property type="evidence" value="ECO:0007669"/>
    <property type="project" value="UniProtKB-UniPathway"/>
</dbReference>
<comment type="pathway">
    <text evidence="10">Amino-acid biosynthesis; L-threonine biosynthesis; L-threonine from L-aspartate: step 1/5.</text>
</comment>
<dbReference type="SUPFAM" id="SSF53633">
    <property type="entry name" value="Carbamate kinase-like"/>
    <property type="match status" value="1"/>
</dbReference>
<feature type="domain" description="Aspartate/glutamate/uridylate kinase" evidence="11">
    <location>
        <begin position="2"/>
        <end position="276"/>
    </location>
</feature>
<proteinExistence type="inferred from homology"/>
<dbReference type="PANTHER" id="PTHR21499:SF59">
    <property type="entry name" value="ASPARTOKINASE"/>
    <property type="match status" value="1"/>
</dbReference>
<dbReference type="GO" id="GO:0009089">
    <property type="term" value="P:lysine biosynthetic process via diaminopimelate"/>
    <property type="evidence" value="ECO:0007669"/>
    <property type="project" value="UniProtKB-UniPathway"/>
</dbReference>
<protein>
    <recommendedName>
        <fullName evidence="9">Aspartokinase</fullName>
        <ecNumber evidence="9">2.7.2.4</ecNumber>
    </recommendedName>
</protein>
<dbReference type="InterPro" id="IPR036393">
    <property type="entry name" value="AceGlu_kinase-like_sf"/>
</dbReference>
<feature type="domain" description="Aspartokinase ACT" evidence="12">
    <location>
        <begin position="378"/>
        <end position="434"/>
    </location>
</feature>
<dbReference type="EC" id="2.7.2.4" evidence="9"/>
<dbReference type="Gene3D" id="3.40.1160.10">
    <property type="entry name" value="Acetylglutamate kinase-like"/>
    <property type="match status" value="1"/>
</dbReference>
<gene>
    <name evidence="13" type="ORF">SAMN04487998_1233</name>
</gene>
<dbReference type="InterPro" id="IPR018042">
    <property type="entry name" value="Aspartate_kinase_CS"/>
</dbReference>
<dbReference type="InterPro" id="IPR045865">
    <property type="entry name" value="ACT-like_dom_sf"/>
</dbReference>
<reference evidence="14" key="1">
    <citation type="submission" date="2016-10" db="EMBL/GenBank/DDBJ databases">
        <authorList>
            <person name="Varghese N."/>
            <person name="Submissions S."/>
        </authorList>
    </citation>
    <scope>NUCLEOTIDE SEQUENCE [LARGE SCALE GENOMIC DNA]</scope>
    <source>
        <strain evidence="14">DSM 15310</strain>
    </source>
</reference>
<dbReference type="GO" id="GO:0009090">
    <property type="term" value="P:homoserine biosynthetic process"/>
    <property type="evidence" value="ECO:0007669"/>
    <property type="project" value="TreeGrafter"/>
</dbReference>
<organism evidence="13 14">
    <name type="scientific">Hymenobacter actinosclerus</name>
    <dbReference type="NCBI Taxonomy" id="82805"/>
    <lineage>
        <taxon>Bacteria</taxon>
        <taxon>Pseudomonadati</taxon>
        <taxon>Bacteroidota</taxon>
        <taxon>Cytophagia</taxon>
        <taxon>Cytophagales</taxon>
        <taxon>Hymenobacteraceae</taxon>
        <taxon>Hymenobacter</taxon>
    </lineage>
</organism>
<dbReference type="PIRSF" id="PIRSF000726">
    <property type="entry name" value="Asp_kin"/>
    <property type="match status" value="1"/>
</dbReference>
<dbReference type="GO" id="GO:0005524">
    <property type="term" value="F:ATP binding"/>
    <property type="evidence" value="ECO:0007669"/>
    <property type="project" value="UniProtKB-KW"/>
</dbReference>
<dbReference type="UniPathway" id="UPA00050">
    <property type="reaction ID" value="UER00461"/>
</dbReference>
<comment type="similarity">
    <text evidence="2 9">Belongs to the aspartokinase family.</text>
</comment>
<dbReference type="GO" id="GO:0004072">
    <property type="term" value="F:aspartate kinase activity"/>
    <property type="evidence" value="ECO:0007669"/>
    <property type="project" value="UniProtKB-EC"/>
</dbReference>
<dbReference type="PANTHER" id="PTHR21499">
    <property type="entry name" value="ASPARTATE KINASE"/>
    <property type="match status" value="1"/>
</dbReference>
<evidence type="ECO:0000256" key="8">
    <source>
        <dbReference type="PIRSR" id="PIRSR000726-1"/>
    </source>
</evidence>
<comment type="catalytic activity">
    <reaction evidence="7 9">
        <text>L-aspartate + ATP = 4-phospho-L-aspartate + ADP</text>
        <dbReference type="Rhea" id="RHEA:23776"/>
        <dbReference type="ChEBI" id="CHEBI:29991"/>
        <dbReference type="ChEBI" id="CHEBI:30616"/>
        <dbReference type="ChEBI" id="CHEBI:57535"/>
        <dbReference type="ChEBI" id="CHEBI:456216"/>
        <dbReference type="EC" id="2.7.2.4"/>
    </reaction>
</comment>
<dbReference type="AlphaFoldDB" id="A0A1I0BY13"/>
<dbReference type="InterPro" id="IPR005260">
    <property type="entry name" value="Asp_kin_monofn"/>
</dbReference>
<evidence type="ECO:0000259" key="12">
    <source>
        <dbReference type="Pfam" id="PF22468"/>
    </source>
</evidence>
<keyword evidence="3 9" id="KW-0808">Transferase</keyword>
<evidence type="ECO:0000313" key="13">
    <source>
        <dbReference type="EMBL" id="SET11935.1"/>
    </source>
</evidence>
<feature type="binding site" evidence="8">
    <location>
        <position position="43"/>
    </location>
    <ligand>
        <name>substrate</name>
    </ligand>
</feature>
<dbReference type="InterPro" id="IPR054352">
    <property type="entry name" value="ACT_Aspartokinase"/>
</dbReference>
<dbReference type="RefSeq" id="WP_092769367.1">
    <property type="nucleotide sequence ID" value="NZ_FOHS01000001.1"/>
</dbReference>
<comment type="pathway">
    <text evidence="10">Amino-acid biosynthesis; L-methionine biosynthesis via de novo pathway; L-homoserine from L-aspartate: step 1/3.</text>
</comment>
<dbReference type="STRING" id="82805.SAMN04487998_1233"/>
<dbReference type="UniPathway" id="UPA00051">
    <property type="reaction ID" value="UER00462"/>
</dbReference>
<dbReference type="Proteomes" id="UP000198697">
    <property type="component" value="Unassembled WGS sequence"/>
</dbReference>
<comment type="pathway">
    <text evidence="1 10">Amino-acid biosynthesis; L-lysine biosynthesis via DAP pathway; (S)-tetrahydrodipicolinate from L-aspartate: step 1/4.</text>
</comment>
<dbReference type="GO" id="GO:0005829">
    <property type="term" value="C:cytosol"/>
    <property type="evidence" value="ECO:0007669"/>
    <property type="project" value="TreeGrafter"/>
</dbReference>
<keyword evidence="6 8" id="KW-0067">ATP-binding</keyword>
<dbReference type="OrthoDB" id="9799110at2"/>
<feature type="binding site" evidence="8">
    <location>
        <begin position="5"/>
        <end position="8"/>
    </location>
    <ligand>
        <name>ATP</name>
        <dbReference type="ChEBI" id="CHEBI:30616"/>
    </ligand>
</feature>
<dbReference type="EMBL" id="FOHS01000001">
    <property type="protein sequence ID" value="SET11935.1"/>
    <property type="molecule type" value="Genomic_DNA"/>
</dbReference>
<dbReference type="Pfam" id="PF00696">
    <property type="entry name" value="AA_kinase"/>
    <property type="match status" value="1"/>
</dbReference>
<evidence type="ECO:0000256" key="1">
    <source>
        <dbReference type="ARBA" id="ARBA00004766"/>
    </source>
</evidence>